<dbReference type="InterPro" id="IPR013437">
    <property type="entry name" value="FtsW"/>
</dbReference>
<evidence type="ECO:0000313" key="24">
    <source>
        <dbReference type="Proteomes" id="UP000593890"/>
    </source>
</evidence>
<feature type="transmembrane region" description="Helical" evidence="22">
    <location>
        <begin position="99"/>
        <end position="119"/>
    </location>
</feature>
<name>A0A7I8D5Z2_9FIRM</name>
<evidence type="ECO:0000256" key="11">
    <source>
        <dbReference type="ARBA" id="ARBA00023136"/>
    </source>
</evidence>
<protein>
    <recommendedName>
        <fullName evidence="17">Probable peptidoglycan glycosyltransferase FtsW</fullName>
        <ecNumber evidence="19">2.4.99.28</ecNumber>
    </recommendedName>
    <alternativeName>
        <fullName evidence="18">Cell division protein FtsW</fullName>
    </alternativeName>
    <alternativeName>
        <fullName evidence="15">Cell wall polymerase</fullName>
    </alternativeName>
    <alternativeName>
        <fullName evidence="14">Peptidoglycan polymerase</fullName>
    </alternativeName>
</protein>
<proteinExistence type="inferred from homology"/>
<comment type="function">
    <text evidence="21">Peptidoglycan polymerase that is essential for cell division.</text>
</comment>
<dbReference type="PANTHER" id="PTHR30474:SF2">
    <property type="entry name" value="PEPTIDOGLYCAN GLYCOSYLTRANSFERASE FTSW-RELATED"/>
    <property type="match status" value="1"/>
</dbReference>
<evidence type="ECO:0000256" key="9">
    <source>
        <dbReference type="ARBA" id="ARBA00022984"/>
    </source>
</evidence>
<evidence type="ECO:0000256" key="8">
    <source>
        <dbReference type="ARBA" id="ARBA00022960"/>
    </source>
</evidence>
<evidence type="ECO:0000256" key="4">
    <source>
        <dbReference type="ARBA" id="ARBA00022618"/>
    </source>
</evidence>
<evidence type="ECO:0000256" key="19">
    <source>
        <dbReference type="ARBA" id="ARBA00044770"/>
    </source>
</evidence>
<feature type="transmembrane region" description="Helical" evidence="22">
    <location>
        <begin position="187"/>
        <end position="203"/>
    </location>
</feature>
<evidence type="ECO:0000256" key="16">
    <source>
        <dbReference type="ARBA" id="ARBA00038053"/>
    </source>
</evidence>
<comment type="similarity">
    <text evidence="16">Belongs to the SEDS family. FtsW subfamily.</text>
</comment>
<evidence type="ECO:0000256" key="2">
    <source>
        <dbReference type="ARBA" id="ARBA00004752"/>
    </source>
</evidence>
<evidence type="ECO:0000256" key="17">
    <source>
        <dbReference type="ARBA" id="ARBA00041185"/>
    </source>
</evidence>
<keyword evidence="9" id="KW-0573">Peptidoglycan synthesis</keyword>
<feature type="transmembrane region" description="Helical" evidence="22">
    <location>
        <begin position="162"/>
        <end position="181"/>
    </location>
</feature>
<dbReference type="GO" id="GO:0032153">
    <property type="term" value="C:cell division site"/>
    <property type="evidence" value="ECO:0007669"/>
    <property type="project" value="TreeGrafter"/>
</dbReference>
<feature type="transmembrane region" description="Helical" evidence="22">
    <location>
        <begin position="343"/>
        <end position="365"/>
    </location>
</feature>
<sequence length="407" mass="44895">MSTEQAARLAKKNIEKKKGKGKFSFFSAGGSFDLPFFFLILALLAIGLVMMFSASYAYAYYTPKFHGDSLYFLKPQLLYAAIGIALMIGVSLIDYRVLHFWSLIFMGISYALLVIVLFMPAQNGAHRWIPYPINFQPSEIAKFALIATFAHLMSKYHDKMGTFRWGVLPYILILGSISALMIAEPHLSGTILMCLIGVIMMLIGGTKPKWFIIAISAGLILFVWVFFFPQYLPGPLADIVTEKLSHGFTRIEVWQDPFSDPKGTGWQTIQSLYAIASGGFMGVGLGNSRQKYMYISEPQNDFVFAVVCEELGFVGAAVIIILFALLVWRGFAIAMKAEDKFGALLAVGLTVQVGLQAFLNIAVVTNLIPNTGISLPFFSYGGSSLVMLLAQMGVVLSVSRGARLRKR</sequence>
<evidence type="ECO:0000256" key="20">
    <source>
        <dbReference type="ARBA" id="ARBA00049902"/>
    </source>
</evidence>
<evidence type="ECO:0000256" key="15">
    <source>
        <dbReference type="ARBA" id="ARBA00033270"/>
    </source>
</evidence>
<comment type="subcellular location">
    <subcellularLocation>
        <location evidence="1">Cell membrane</location>
        <topology evidence="1">Multi-pass membrane protein</topology>
    </subcellularLocation>
</comment>
<evidence type="ECO:0000256" key="12">
    <source>
        <dbReference type="ARBA" id="ARBA00023306"/>
    </source>
</evidence>
<dbReference type="Proteomes" id="UP000593890">
    <property type="component" value="Chromosome"/>
</dbReference>
<evidence type="ECO:0000256" key="7">
    <source>
        <dbReference type="ARBA" id="ARBA00022692"/>
    </source>
</evidence>
<dbReference type="InterPro" id="IPR001182">
    <property type="entry name" value="FtsW/RodA"/>
</dbReference>
<keyword evidence="11 22" id="KW-0472">Membrane</keyword>
<dbReference type="AlphaFoldDB" id="A0A7I8D5Z2"/>
<feature type="transmembrane region" description="Helical" evidence="22">
    <location>
        <begin position="71"/>
        <end position="93"/>
    </location>
</feature>
<evidence type="ECO:0000256" key="10">
    <source>
        <dbReference type="ARBA" id="ARBA00022989"/>
    </source>
</evidence>
<keyword evidence="8" id="KW-0133">Cell shape</keyword>
<dbReference type="Pfam" id="PF01098">
    <property type="entry name" value="FTSW_RODA_SPOVE"/>
    <property type="match status" value="1"/>
</dbReference>
<dbReference type="GO" id="GO:0008360">
    <property type="term" value="P:regulation of cell shape"/>
    <property type="evidence" value="ECO:0007669"/>
    <property type="project" value="UniProtKB-KW"/>
</dbReference>
<dbReference type="GO" id="GO:0071555">
    <property type="term" value="P:cell wall organization"/>
    <property type="evidence" value="ECO:0007669"/>
    <property type="project" value="UniProtKB-KW"/>
</dbReference>
<keyword evidence="3" id="KW-1003">Cell membrane</keyword>
<organism evidence="23 24">
    <name type="scientific">Solibaculum mannosilyticum</name>
    <dbReference type="NCBI Taxonomy" id="2780922"/>
    <lineage>
        <taxon>Bacteria</taxon>
        <taxon>Bacillati</taxon>
        <taxon>Bacillota</taxon>
        <taxon>Clostridia</taxon>
        <taxon>Eubacteriales</taxon>
        <taxon>Oscillospiraceae</taxon>
        <taxon>Solibaculum</taxon>
    </lineage>
</organism>
<dbReference type="GO" id="GO:0051301">
    <property type="term" value="P:cell division"/>
    <property type="evidence" value="ECO:0007669"/>
    <property type="project" value="UniProtKB-KW"/>
</dbReference>
<evidence type="ECO:0000256" key="18">
    <source>
        <dbReference type="ARBA" id="ARBA00041418"/>
    </source>
</evidence>
<dbReference type="PANTHER" id="PTHR30474">
    <property type="entry name" value="CELL CYCLE PROTEIN"/>
    <property type="match status" value="1"/>
</dbReference>
<keyword evidence="6" id="KW-0808">Transferase</keyword>
<evidence type="ECO:0000256" key="14">
    <source>
        <dbReference type="ARBA" id="ARBA00032370"/>
    </source>
</evidence>
<feature type="transmembrane region" description="Helical" evidence="22">
    <location>
        <begin position="210"/>
        <end position="228"/>
    </location>
</feature>
<dbReference type="GO" id="GO:0015648">
    <property type="term" value="F:lipid-linked peptidoglycan transporter activity"/>
    <property type="evidence" value="ECO:0007669"/>
    <property type="project" value="TreeGrafter"/>
</dbReference>
<feature type="transmembrane region" description="Helical" evidence="22">
    <location>
        <begin position="311"/>
        <end position="331"/>
    </location>
</feature>
<evidence type="ECO:0000256" key="22">
    <source>
        <dbReference type="SAM" id="Phobius"/>
    </source>
</evidence>
<keyword evidence="13" id="KW-0961">Cell wall biogenesis/degradation</keyword>
<accession>A0A7I8D5Z2</accession>
<keyword evidence="7 22" id="KW-0812">Transmembrane</keyword>
<dbReference type="GO" id="GO:0005886">
    <property type="term" value="C:plasma membrane"/>
    <property type="evidence" value="ECO:0007669"/>
    <property type="project" value="UniProtKB-SubCell"/>
</dbReference>
<comment type="pathway">
    <text evidence="2">Cell wall biogenesis; peptidoglycan biosynthesis.</text>
</comment>
<keyword evidence="24" id="KW-1185">Reference proteome</keyword>
<dbReference type="KEGG" id="sman:C12CBH8_15380"/>
<keyword evidence="5" id="KW-0328">Glycosyltransferase</keyword>
<dbReference type="GO" id="GO:0009252">
    <property type="term" value="P:peptidoglycan biosynthetic process"/>
    <property type="evidence" value="ECO:0007669"/>
    <property type="project" value="UniProtKB-KW"/>
</dbReference>
<feature type="transmembrane region" description="Helical" evidence="22">
    <location>
        <begin position="377"/>
        <end position="398"/>
    </location>
</feature>
<feature type="transmembrane region" description="Helical" evidence="22">
    <location>
        <begin position="36"/>
        <end position="59"/>
    </location>
</feature>
<dbReference type="EMBL" id="AP023321">
    <property type="protein sequence ID" value="BCI60899.1"/>
    <property type="molecule type" value="Genomic_DNA"/>
</dbReference>
<evidence type="ECO:0000256" key="6">
    <source>
        <dbReference type="ARBA" id="ARBA00022679"/>
    </source>
</evidence>
<evidence type="ECO:0000256" key="5">
    <source>
        <dbReference type="ARBA" id="ARBA00022676"/>
    </source>
</evidence>
<evidence type="ECO:0000313" key="23">
    <source>
        <dbReference type="EMBL" id="BCI60899.1"/>
    </source>
</evidence>
<evidence type="ECO:0000256" key="13">
    <source>
        <dbReference type="ARBA" id="ARBA00023316"/>
    </source>
</evidence>
<dbReference type="NCBIfam" id="TIGR02614">
    <property type="entry name" value="ftsW"/>
    <property type="match status" value="1"/>
</dbReference>
<keyword evidence="4" id="KW-0132">Cell division</keyword>
<evidence type="ECO:0000256" key="21">
    <source>
        <dbReference type="ARBA" id="ARBA00049966"/>
    </source>
</evidence>
<gene>
    <name evidence="23" type="primary">ftsW</name>
    <name evidence="23" type="ORF">C12CBH8_15380</name>
</gene>
<reference evidence="24" key="1">
    <citation type="submission" date="2020-07" db="EMBL/GenBank/DDBJ databases">
        <title>Complete genome sequencing of Clostridia bacterium strain 12CBH8.</title>
        <authorList>
            <person name="Sakamoto M."/>
            <person name="Murakami T."/>
            <person name="Mori H."/>
        </authorList>
    </citation>
    <scope>NUCLEOTIDE SEQUENCE [LARGE SCALE GENOMIC DNA]</scope>
    <source>
        <strain evidence="24">12CBH8</strain>
    </source>
</reference>
<keyword evidence="12" id="KW-0131">Cell cycle</keyword>
<evidence type="ECO:0000256" key="3">
    <source>
        <dbReference type="ARBA" id="ARBA00022475"/>
    </source>
</evidence>
<comment type="catalytic activity">
    <reaction evidence="20">
        <text>[GlcNAc-(1-&gt;4)-Mur2Ac(oyl-L-Ala-gamma-D-Glu-L-Lys-D-Ala-D-Ala)](n)-di-trans,octa-cis-undecaprenyl diphosphate + beta-D-GlcNAc-(1-&gt;4)-Mur2Ac(oyl-L-Ala-gamma-D-Glu-L-Lys-D-Ala-D-Ala)-di-trans,octa-cis-undecaprenyl diphosphate = [GlcNAc-(1-&gt;4)-Mur2Ac(oyl-L-Ala-gamma-D-Glu-L-Lys-D-Ala-D-Ala)](n+1)-di-trans,octa-cis-undecaprenyl diphosphate + di-trans,octa-cis-undecaprenyl diphosphate + H(+)</text>
        <dbReference type="Rhea" id="RHEA:23708"/>
        <dbReference type="Rhea" id="RHEA-COMP:9602"/>
        <dbReference type="Rhea" id="RHEA-COMP:9603"/>
        <dbReference type="ChEBI" id="CHEBI:15378"/>
        <dbReference type="ChEBI" id="CHEBI:58405"/>
        <dbReference type="ChEBI" id="CHEBI:60033"/>
        <dbReference type="ChEBI" id="CHEBI:78435"/>
        <dbReference type="EC" id="2.4.99.28"/>
    </reaction>
</comment>
<evidence type="ECO:0000256" key="1">
    <source>
        <dbReference type="ARBA" id="ARBA00004651"/>
    </source>
</evidence>
<dbReference type="RefSeq" id="WP_090264202.1">
    <property type="nucleotide sequence ID" value="NZ_AP023321.1"/>
</dbReference>
<dbReference type="GO" id="GO:0008955">
    <property type="term" value="F:peptidoglycan glycosyltransferase activity"/>
    <property type="evidence" value="ECO:0007669"/>
    <property type="project" value="UniProtKB-EC"/>
</dbReference>
<dbReference type="EC" id="2.4.99.28" evidence="19"/>
<keyword evidence="10 22" id="KW-1133">Transmembrane helix</keyword>